<feature type="compositionally biased region" description="Polar residues" evidence="1">
    <location>
        <begin position="51"/>
        <end position="62"/>
    </location>
</feature>
<evidence type="ECO:0000256" key="1">
    <source>
        <dbReference type="SAM" id="MobiDB-lite"/>
    </source>
</evidence>
<comment type="caution">
    <text evidence="2">The sequence shown here is derived from an EMBL/GenBank/DDBJ whole genome shotgun (WGS) entry which is preliminary data.</text>
</comment>
<evidence type="ECO:0000313" key="3">
    <source>
        <dbReference type="Proteomes" id="UP000660262"/>
    </source>
</evidence>
<dbReference type="InterPro" id="IPR038905">
    <property type="entry name" value="ARMC2"/>
</dbReference>
<evidence type="ECO:0000313" key="2">
    <source>
        <dbReference type="EMBL" id="GHP01702.1"/>
    </source>
</evidence>
<feature type="region of interest" description="Disordered" evidence="1">
    <location>
        <begin position="34"/>
        <end position="71"/>
    </location>
</feature>
<gene>
    <name evidence="2" type="ORF">PPROV_000045900</name>
</gene>
<feature type="compositionally biased region" description="Low complexity" evidence="1">
    <location>
        <begin position="112"/>
        <end position="135"/>
    </location>
</feature>
<protein>
    <submittedName>
        <fullName evidence="2">Armadillo repeat containing 2</fullName>
    </submittedName>
</protein>
<dbReference type="OrthoDB" id="247006at2759"/>
<keyword evidence="3" id="KW-1185">Reference proteome</keyword>
<dbReference type="Proteomes" id="UP000660262">
    <property type="component" value="Unassembled WGS sequence"/>
</dbReference>
<feature type="region of interest" description="Disordered" evidence="1">
    <location>
        <begin position="891"/>
        <end position="918"/>
    </location>
</feature>
<proteinExistence type="predicted"/>
<organism evidence="2 3">
    <name type="scientific">Pycnococcus provasolii</name>
    <dbReference type="NCBI Taxonomy" id="41880"/>
    <lineage>
        <taxon>Eukaryota</taxon>
        <taxon>Viridiplantae</taxon>
        <taxon>Chlorophyta</taxon>
        <taxon>Pseudoscourfieldiophyceae</taxon>
        <taxon>Pseudoscourfieldiales</taxon>
        <taxon>Pycnococcaceae</taxon>
        <taxon>Pycnococcus</taxon>
    </lineage>
</organism>
<dbReference type="PANTHER" id="PTHR21356:SF1">
    <property type="entry name" value="ARMADILLO REPEAT-CONTAINING PROTEIN 2"/>
    <property type="match status" value="1"/>
</dbReference>
<dbReference type="PANTHER" id="PTHR21356">
    <property type="entry name" value="ARMADILLO REPEAT CONTAINING 2"/>
    <property type="match status" value="1"/>
</dbReference>
<dbReference type="InterPro" id="IPR000225">
    <property type="entry name" value="Armadillo"/>
</dbReference>
<feature type="region of interest" description="Disordered" evidence="1">
    <location>
        <begin position="408"/>
        <end position="432"/>
    </location>
</feature>
<reference evidence="2" key="1">
    <citation type="submission" date="2020-10" db="EMBL/GenBank/DDBJ databases">
        <title>Unveiling of a novel bifunctional photoreceptor, Dualchrome1, isolated from a cosmopolitan green alga.</title>
        <authorList>
            <person name="Suzuki S."/>
            <person name="Kawachi M."/>
        </authorList>
    </citation>
    <scope>NUCLEOTIDE SEQUENCE</scope>
    <source>
        <strain evidence="2">NIES 2893</strain>
    </source>
</reference>
<dbReference type="InterPro" id="IPR016024">
    <property type="entry name" value="ARM-type_fold"/>
</dbReference>
<name>A0A830H5A8_9CHLO</name>
<dbReference type="InterPro" id="IPR011989">
    <property type="entry name" value="ARM-like"/>
</dbReference>
<dbReference type="AlphaFoldDB" id="A0A830H5A8"/>
<dbReference type="SMART" id="SM00185">
    <property type="entry name" value="ARM"/>
    <property type="match status" value="6"/>
</dbReference>
<feature type="compositionally biased region" description="Low complexity" evidence="1">
    <location>
        <begin position="409"/>
        <end position="426"/>
    </location>
</feature>
<dbReference type="Gene3D" id="1.25.10.10">
    <property type="entry name" value="Leucine-rich Repeat Variant"/>
    <property type="match status" value="3"/>
</dbReference>
<feature type="compositionally biased region" description="Acidic residues" evidence="1">
    <location>
        <begin position="894"/>
        <end position="910"/>
    </location>
</feature>
<accession>A0A830H5A8</accession>
<sequence length="918" mass="96263">MARHNMNMGNNVVDPLLDCNRSSVANVLKEARASLREPSRPFTPRDASRRLFNSSDFGTQRPPSAYGAPSTREFAQAAGLRGTLKPLPPLHATAKATPIGPLAPIAAPERPPSAGAQRSSRSSGDRPPSSRGRPPVAAKAHAPSPWDAATATLRAAPAPEAASQVLDVDAERRDSAAQAAAPAVLEARGSDDPRLSAWREKVRTAVAALNKAADAGDEGGMLAHTETMGVLVDQGTRAGAASWLGWLASMLYADANEQSPSPACDEDAHGTCREGMQRALFRVVEAPRAELLLRACRCVLSLAGTPREAIVALKAVYKVSKEERHDIPMRRERLLQPLLQLVCDALPSEVPIEGMQEPMPAEALVYAAGALKNSTASDEGNQKALLKLGAVPSLCEALVERATLELRRQQQQAQKSKSSSSSSSSSNDGRSGGVAQVAVQVAALLRNLADASGGLRSFQGAPAAEALSAMVAAYPSYAELTLNTCRVLSRLSTDTMCRLAMEQCATLGPCLVASLKAHPGNAPLVARAAYVLGNLTMDCTHDERRRLGTEHGGAGVVSALVHRYSSALGIKQSSDESKSSSSATTAAASALTPGSPAGDALIKLLRVLANLSMDSDVGERIAKSSIIASDLLGIVENHSGALCSRGGSGGGGGGRNLLEEELALNAAAAITNLSYWHATPENALLGKHAASAPPLLLPLLLSSHDEAVLEAVRALGNCFRRAEARTAGIACRCDEALVLLLDHAHREVAYHVCGALVNLATDGKHASQLARYGASSRLGDLLVRAALAEPRPDAELACVAGKALYNAVALCDASEGVGASAEELGDVCRCLEDAEQHALSSMADALGKGDKRKFVGDFDDDGGSDEELALSEFLSLSKRLRELLLRRGAVIVDHDDEEEEEEEEEEEYEELPAPPPAP</sequence>
<dbReference type="SUPFAM" id="SSF48371">
    <property type="entry name" value="ARM repeat"/>
    <property type="match status" value="1"/>
</dbReference>
<dbReference type="EMBL" id="BNJQ01000001">
    <property type="protein sequence ID" value="GHP01702.1"/>
    <property type="molecule type" value="Genomic_DNA"/>
</dbReference>
<feature type="region of interest" description="Disordered" evidence="1">
    <location>
        <begin position="101"/>
        <end position="145"/>
    </location>
</feature>
<dbReference type="GO" id="GO:0044782">
    <property type="term" value="P:cilium organization"/>
    <property type="evidence" value="ECO:0007669"/>
    <property type="project" value="TreeGrafter"/>
</dbReference>